<gene>
    <name evidence="2" type="ORF">BDZ94DRAFT_1262484</name>
</gene>
<reference evidence="2" key="1">
    <citation type="submission" date="2020-11" db="EMBL/GenBank/DDBJ databases">
        <authorList>
            <consortium name="DOE Joint Genome Institute"/>
            <person name="Ahrendt S."/>
            <person name="Riley R."/>
            <person name="Andreopoulos W."/>
            <person name="Labutti K."/>
            <person name="Pangilinan J."/>
            <person name="Ruiz-Duenas F.J."/>
            <person name="Barrasa J.M."/>
            <person name="Sanchez-Garcia M."/>
            <person name="Camarero S."/>
            <person name="Miyauchi S."/>
            <person name="Serrano A."/>
            <person name="Linde D."/>
            <person name="Babiker R."/>
            <person name="Drula E."/>
            <person name="Ayuso-Fernandez I."/>
            <person name="Pacheco R."/>
            <person name="Padilla G."/>
            <person name="Ferreira P."/>
            <person name="Barriuso J."/>
            <person name="Kellner H."/>
            <person name="Castanera R."/>
            <person name="Alfaro M."/>
            <person name="Ramirez L."/>
            <person name="Pisabarro A.G."/>
            <person name="Kuo A."/>
            <person name="Tritt A."/>
            <person name="Lipzen A."/>
            <person name="He G."/>
            <person name="Yan M."/>
            <person name="Ng V."/>
            <person name="Cullen D."/>
            <person name="Martin F."/>
            <person name="Rosso M.-N."/>
            <person name="Henrissat B."/>
            <person name="Hibbett D."/>
            <person name="Martinez A.T."/>
            <person name="Grigoriev I.V."/>
        </authorList>
    </citation>
    <scope>NUCLEOTIDE SEQUENCE</scope>
    <source>
        <strain evidence="2">CBS 247.69</strain>
    </source>
</reference>
<dbReference type="Proteomes" id="UP000807353">
    <property type="component" value="Unassembled WGS sequence"/>
</dbReference>
<protein>
    <submittedName>
        <fullName evidence="2">Uncharacterized protein</fullName>
    </submittedName>
</protein>
<dbReference type="AlphaFoldDB" id="A0A9P5Y5Z6"/>
<feature type="compositionally biased region" description="Polar residues" evidence="1">
    <location>
        <begin position="1"/>
        <end position="15"/>
    </location>
</feature>
<keyword evidence="3" id="KW-1185">Reference proteome</keyword>
<evidence type="ECO:0000313" key="3">
    <source>
        <dbReference type="Proteomes" id="UP000807353"/>
    </source>
</evidence>
<evidence type="ECO:0000256" key="1">
    <source>
        <dbReference type="SAM" id="MobiDB-lite"/>
    </source>
</evidence>
<evidence type="ECO:0000313" key="2">
    <source>
        <dbReference type="EMBL" id="KAF9461911.1"/>
    </source>
</evidence>
<comment type="caution">
    <text evidence="2">The sequence shown here is derived from an EMBL/GenBank/DDBJ whole genome shotgun (WGS) entry which is preliminary data.</text>
</comment>
<name>A0A9P5Y5Z6_9AGAR</name>
<accession>A0A9P5Y5Z6</accession>
<feature type="region of interest" description="Disordered" evidence="1">
    <location>
        <begin position="1"/>
        <end position="21"/>
    </location>
</feature>
<sequence>MPNLQPDAQRSSPTPISKKKKLSSYVTRIGKVFSKSADVSDVQLDIQGEGNLNAYHTEGQLQPDDTV</sequence>
<proteinExistence type="predicted"/>
<dbReference type="EMBL" id="MU150277">
    <property type="protein sequence ID" value="KAF9461911.1"/>
    <property type="molecule type" value="Genomic_DNA"/>
</dbReference>
<feature type="non-terminal residue" evidence="2">
    <location>
        <position position="1"/>
    </location>
</feature>
<organism evidence="2 3">
    <name type="scientific">Collybia nuda</name>
    <dbReference type="NCBI Taxonomy" id="64659"/>
    <lineage>
        <taxon>Eukaryota</taxon>
        <taxon>Fungi</taxon>
        <taxon>Dikarya</taxon>
        <taxon>Basidiomycota</taxon>
        <taxon>Agaricomycotina</taxon>
        <taxon>Agaricomycetes</taxon>
        <taxon>Agaricomycetidae</taxon>
        <taxon>Agaricales</taxon>
        <taxon>Tricholomatineae</taxon>
        <taxon>Clitocybaceae</taxon>
        <taxon>Collybia</taxon>
    </lineage>
</organism>